<dbReference type="InterPro" id="IPR019786">
    <property type="entry name" value="Zinc_finger_PHD-type_CS"/>
</dbReference>
<evidence type="ECO:0000256" key="3">
    <source>
        <dbReference type="ARBA" id="ARBA00022833"/>
    </source>
</evidence>
<feature type="compositionally biased region" description="Polar residues" evidence="5">
    <location>
        <begin position="1024"/>
        <end position="1035"/>
    </location>
</feature>
<proteinExistence type="predicted"/>
<dbReference type="InterPro" id="IPR011011">
    <property type="entry name" value="Znf_FYVE_PHD"/>
</dbReference>
<feature type="region of interest" description="Disordered" evidence="5">
    <location>
        <begin position="309"/>
        <end position="342"/>
    </location>
</feature>
<keyword evidence="3" id="KW-0862">Zinc</keyword>
<dbReference type="SMART" id="SM00249">
    <property type="entry name" value="PHD"/>
    <property type="match status" value="2"/>
</dbReference>
<feature type="region of interest" description="Disordered" evidence="5">
    <location>
        <begin position="1009"/>
        <end position="1046"/>
    </location>
</feature>
<evidence type="ECO:0000259" key="6">
    <source>
        <dbReference type="PROSITE" id="PS50016"/>
    </source>
</evidence>
<dbReference type="Proteomes" id="UP001648503">
    <property type="component" value="Unassembled WGS sequence"/>
</dbReference>
<feature type="compositionally biased region" description="Basic residues" evidence="5">
    <location>
        <begin position="316"/>
        <end position="334"/>
    </location>
</feature>
<feature type="region of interest" description="Disordered" evidence="5">
    <location>
        <begin position="425"/>
        <end position="479"/>
    </location>
</feature>
<evidence type="ECO:0000256" key="2">
    <source>
        <dbReference type="ARBA" id="ARBA00022771"/>
    </source>
</evidence>
<dbReference type="PROSITE" id="PS01359">
    <property type="entry name" value="ZF_PHD_1"/>
    <property type="match status" value="1"/>
</dbReference>
<evidence type="ECO:0000256" key="4">
    <source>
        <dbReference type="PROSITE-ProRule" id="PRU00146"/>
    </source>
</evidence>
<name>A0ABQ8F410_9FUNG</name>
<dbReference type="InterPro" id="IPR019787">
    <property type="entry name" value="Znf_PHD-finger"/>
</dbReference>
<feature type="compositionally biased region" description="Basic and acidic residues" evidence="5">
    <location>
        <begin position="946"/>
        <end position="961"/>
    </location>
</feature>
<feature type="region of interest" description="Disordered" evidence="5">
    <location>
        <begin position="943"/>
        <end position="964"/>
    </location>
</feature>
<dbReference type="PANTHER" id="PTHR47636">
    <property type="entry name" value="TRANSCRIPTIONAL REGULATORY PROTEIN RCO1"/>
    <property type="match status" value="1"/>
</dbReference>
<dbReference type="InterPro" id="IPR013083">
    <property type="entry name" value="Znf_RING/FYVE/PHD"/>
</dbReference>
<gene>
    <name evidence="7" type="ORF">BASA50_009134</name>
</gene>
<comment type="caution">
    <text evidence="7">The sequence shown here is derived from an EMBL/GenBank/DDBJ whole genome shotgun (WGS) entry which is preliminary data.</text>
</comment>
<evidence type="ECO:0000313" key="7">
    <source>
        <dbReference type="EMBL" id="KAH6591132.1"/>
    </source>
</evidence>
<dbReference type="PANTHER" id="PTHR47636:SF1">
    <property type="entry name" value="TRANSCRIPTIONAL REGULATORY PROTEIN RCO1"/>
    <property type="match status" value="1"/>
</dbReference>
<feature type="domain" description="PHD-type" evidence="6">
    <location>
        <begin position="582"/>
        <end position="631"/>
    </location>
</feature>
<dbReference type="EMBL" id="JAFCIX010000418">
    <property type="protein sequence ID" value="KAH6591132.1"/>
    <property type="molecule type" value="Genomic_DNA"/>
</dbReference>
<dbReference type="Gene3D" id="3.30.40.10">
    <property type="entry name" value="Zinc/RING finger domain, C3HC4 (zinc finger)"/>
    <property type="match status" value="2"/>
</dbReference>
<keyword evidence="1" id="KW-0479">Metal-binding</keyword>
<keyword evidence="2 4" id="KW-0863">Zinc-finger</keyword>
<dbReference type="InterPro" id="IPR001965">
    <property type="entry name" value="Znf_PHD"/>
</dbReference>
<dbReference type="PROSITE" id="PS50016">
    <property type="entry name" value="ZF_PHD_2"/>
    <property type="match status" value="1"/>
</dbReference>
<dbReference type="Pfam" id="PF00628">
    <property type="entry name" value="PHD"/>
    <property type="match status" value="1"/>
</dbReference>
<dbReference type="SUPFAM" id="SSF57903">
    <property type="entry name" value="FYVE/PHD zinc finger"/>
    <property type="match status" value="2"/>
</dbReference>
<organism evidence="7 8">
    <name type="scientific">Batrachochytrium salamandrivorans</name>
    <dbReference type="NCBI Taxonomy" id="1357716"/>
    <lineage>
        <taxon>Eukaryota</taxon>
        <taxon>Fungi</taxon>
        <taxon>Fungi incertae sedis</taxon>
        <taxon>Chytridiomycota</taxon>
        <taxon>Chytridiomycota incertae sedis</taxon>
        <taxon>Chytridiomycetes</taxon>
        <taxon>Rhizophydiales</taxon>
        <taxon>Rhizophydiales incertae sedis</taxon>
        <taxon>Batrachochytrium</taxon>
    </lineage>
</organism>
<accession>A0ABQ8F410</accession>
<dbReference type="InterPro" id="IPR052819">
    <property type="entry name" value="Chromatin_regulatory_protein"/>
</dbReference>
<reference evidence="7 8" key="1">
    <citation type="submission" date="2021-02" db="EMBL/GenBank/DDBJ databases">
        <title>Variation within the Batrachochytrium salamandrivorans European outbreak.</title>
        <authorList>
            <person name="Kelly M."/>
            <person name="Pasmans F."/>
            <person name="Shea T.P."/>
            <person name="Munoz J.F."/>
            <person name="Carranza S."/>
            <person name="Cuomo C.A."/>
            <person name="Martel A."/>
        </authorList>
    </citation>
    <scope>NUCLEOTIDE SEQUENCE [LARGE SCALE GENOMIC DNA]</scope>
    <source>
        <strain evidence="7 8">AMFP18/2</strain>
    </source>
</reference>
<evidence type="ECO:0000256" key="1">
    <source>
        <dbReference type="ARBA" id="ARBA00022723"/>
    </source>
</evidence>
<keyword evidence="8" id="KW-1185">Reference proteome</keyword>
<evidence type="ECO:0000313" key="8">
    <source>
        <dbReference type="Proteomes" id="UP001648503"/>
    </source>
</evidence>
<evidence type="ECO:0000256" key="5">
    <source>
        <dbReference type="SAM" id="MobiDB-lite"/>
    </source>
</evidence>
<protein>
    <recommendedName>
        <fullName evidence="6">PHD-type domain-containing protein</fullName>
    </recommendedName>
</protein>
<sequence>MMFLLPTEAPSTVGHIDQHRPVSMATTDSLLFDFTNNTSKDISLSLSVKHQTTEFIVGDSQVCIPGARAETAEEPGGIAGVSTLAISLSRSIIDPVLFEAPEGPDTHSLGTFIDSLKHKSGDTLLPSGTDSIDAMVDAPLPLVTHHAQPGSLEQPAMISQSATSSGVESTQLMDIDSKKGFDSGQSVEVSVTATECAVSFTTTPACIYNCIPPNIKSISDTTNLGSTLHRDQNSSVDVKDISLGSTQFLNKNDKSSISREDCNNQYDDIFGSDSDLSSVDGSIFGPESPIPVSPTHSLGKLEDIFTGDAPDFSLKGRGHQGRAQKLSSKLRKSQKSPYLPKSTRISVPTSALVKRSIGSKGHSITSRKNHNTIKPHTLAAVHGLPSDLVSKMDSLNTPQNYDDASPNLAPYRKRRLKKLSLDLEVEDGSPGPKICESPNACVTIENPPSSTAPISTRRPRSLRSVGQPSNVAPPINPFREQEIHPCRSTDEDMALLRQTHFVSPSVGQSSSLSAIDISNEQAEKLVGTATVGSTSNSDGTALSARSKRSLQALAHGTTIPTSAAASTSGAARRNFVKVRNSHDNCSACLGPGELLCCDTCPRVFHLSCIAEGFSEADVPPGFWQCQRCAFLISESAATSAYSLSEVSSRNSSLEPMESSFSLYQDNIFGTMAEEVSRRKDQEFLKKRKREDLFDPIMKILDSMTPRVFELPTQFFNMYEDVLAHPAHGGFIDLRTTKVEVIPSSGRNFRGQSRAGTSLCGRTPVMPNATVASKSIPIATQPLTADTPSIIPSVGNPDETTTTVIDQLSPHNTATIPQLHSHSFNEESSCHAMRPCCHGCGKTNMRISQTSFMSSYTVTQPRRSGTNHLNLQSQRSELIQCDYCTLSWHLDCLLPPLATIPPELRPSSKEIVDPAEWQRIKSAVWMGSPLNDLCSMTVLDTPSLSGHHSDESSSSTYKERHLNPPRQPEFFNTVMAALDPGLLDGSKHLSIRKKWMCPCHADWVLPKRRRRTSRTKVHVPDSTERSSGLNAASDPSGNIDDGMSPISLLPAKHPLSFDMSVNNRSAAKRVERANSIKTPLLVPSQREADITPTLNELHLPIINPSDTQLHILPPSTNTPFSTHSALPIPHTIPNDSDEAVSSDIPRFLDMNTEDDISHPRPSAAAKGVYILNSDLGRYAASTSTEYTNLGHILIDNTTATDELFRSIYTARCANDVDTLDLLLGVNYQISESRIASDFLACIRKSTRTKKFKLVAGVGRDGVVGDQVVLCDKVLQHKFAEYDQTFFTDARRVYNDSRRTTSLNSNMGAIGKTTDRLHVLSHDRHGVVGSVTTKNAAHTDGRDLKPSVVDASEIRDWLGSIPHGLDEASEDFLAAMALLQMDLTKTFK</sequence>